<evidence type="ECO:0000256" key="1">
    <source>
        <dbReference type="SAM" id="MobiDB-lite"/>
    </source>
</evidence>
<accession>A0A0C3DHY9</accession>
<name>A0A0C3DHY9_9AGAM</name>
<reference evidence="2 3" key="1">
    <citation type="submission" date="2014-04" db="EMBL/GenBank/DDBJ databases">
        <authorList>
            <consortium name="DOE Joint Genome Institute"/>
            <person name="Kuo A."/>
            <person name="Kohler A."/>
            <person name="Nagy L.G."/>
            <person name="Floudas D."/>
            <person name="Copeland A."/>
            <person name="Barry K.W."/>
            <person name="Cichocki N."/>
            <person name="Veneault-Fourrey C."/>
            <person name="LaButti K."/>
            <person name="Lindquist E.A."/>
            <person name="Lipzen A."/>
            <person name="Lundell T."/>
            <person name="Morin E."/>
            <person name="Murat C."/>
            <person name="Sun H."/>
            <person name="Tunlid A."/>
            <person name="Henrissat B."/>
            <person name="Grigoriev I.V."/>
            <person name="Hibbett D.S."/>
            <person name="Martin F."/>
            <person name="Nordberg H.P."/>
            <person name="Cantor M.N."/>
            <person name="Hua S.X."/>
        </authorList>
    </citation>
    <scope>NUCLEOTIDE SEQUENCE [LARGE SCALE GENOMIC DNA]</scope>
    <source>
        <strain evidence="2 3">Foug A</strain>
    </source>
</reference>
<gene>
    <name evidence="2" type="ORF">SCLCIDRAFT_1216936</name>
</gene>
<dbReference type="EMBL" id="KN822063">
    <property type="protein sequence ID" value="KIM60325.1"/>
    <property type="molecule type" value="Genomic_DNA"/>
</dbReference>
<dbReference type="HOGENOM" id="CLU_2813933_0_0_1"/>
<feature type="compositionally biased region" description="Basic and acidic residues" evidence="1">
    <location>
        <begin position="56"/>
        <end position="67"/>
    </location>
</feature>
<sequence length="67" mass="7577">MLSNPLTPIFFKAQLRTTSSASGDIYWNSLPQVVKKVSNPGGNGIVSTTPKYRTRQYRDNKNQPHRL</sequence>
<dbReference type="InParanoid" id="A0A0C3DHY9"/>
<protein>
    <submittedName>
        <fullName evidence="2">Uncharacterized protein</fullName>
    </submittedName>
</protein>
<reference evidence="3" key="2">
    <citation type="submission" date="2015-01" db="EMBL/GenBank/DDBJ databases">
        <title>Evolutionary Origins and Diversification of the Mycorrhizal Mutualists.</title>
        <authorList>
            <consortium name="DOE Joint Genome Institute"/>
            <consortium name="Mycorrhizal Genomics Consortium"/>
            <person name="Kohler A."/>
            <person name="Kuo A."/>
            <person name="Nagy L.G."/>
            <person name="Floudas D."/>
            <person name="Copeland A."/>
            <person name="Barry K.W."/>
            <person name="Cichocki N."/>
            <person name="Veneault-Fourrey C."/>
            <person name="LaButti K."/>
            <person name="Lindquist E.A."/>
            <person name="Lipzen A."/>
            <person name="Lundell T."/>
            <person name="Morin E."/>
            <person name="Murat C."/>
            <person name="Riley R."/>
            <person name="Ohm R."/>
            <person name="Sun H."/>
            <person name="Tunlid A."/>
            <person name="Henrissat B."/>
            <person name="Grigoriev I.V."/>
            <person name="Hibbett D.S."/>
            <person name="Martin F."/>
        </authorList>
    </citation>
    <scope>NUCLEOTIDE SEQUENCE [LARGE SCALE GENOMIC DNA]</scope>
    <source>
        <strain evidence="3">Foug A</strain>
    </source>
</reference>
<keyword evidence="3" id="KW-1185">Reference proteome</keyword>
<proteinExistence type="predicted"/>
<feature type="region of interest" description="Disordered" evidence="1">
    <location>
        <begin position="38"/>
        <end position="67"/>
    </location>
</feature>
<evidence type="ECO:0000313" key="3">
    <source>
        <dbReference type="Proteomes" id="UP000053989"/>
    </source>
</evidence>
<dbReference type="Proteomes" id="UP000053989">
    <property type="component" value="Unassembled WGS sequence"/>
</dbReference>
<evidence type="ECO:0000313" key="2">
    <source>
        <dbReference type="EMBL" id="KIM60325.1"/>
    </source>
</evidence>
<dbReference type="AlphaFoldDB" id="A0A0C3DHY9"/>
<organism evidence="2 3">
    <name type="scientific">Scleroderma citrinum Foug A</name>
    <dbReference type="NCBI Taxonomy" id="1036808"/>
    <lineage>
        <taxon>Eukaryota</taxon>
        <taxon>Fungi</taxon>
        <taxon>Dikarya</taxon>
        <taxon>Basidiomycota</taxon>
        <taxon>Agaricomycotina</taxon>
        <taxon>Agaricomycetes</taxon>
        <taxon>Agaricomycetidae</taxon>
        <taxon>Boletales</taxon>
        <taxon>Sclerodermatineae</taxon>
        <taxon>Sclerodermataceae</taxon>
        <taxon>Scleroderma</taxon>
    </lineage>
</organism>